<accession>A0A1C7F9V8</accession>
<feature type="transmembrane region" description="Helical" evidence="1">
    <location>
        <begin position="136"/>
        <end position="156"/>
    </location>
</feature>
<dbReference type="AlphaFoldDB" id="A0A1C7F9V8"/>
<dbReference type="PATRIC" id="fig|45658.7.peg.969"/>
<sequence>MYIQSLTLHLDDEQARHSPVITSRRALLPALNDLLQGVEVDLSAADEQGVVLPLLVAEAKVSNSRIYLSYHLVDQESGLLTLSYENASGKLRDKELGQVARCELEHYLEQMLTLGKNAFIEQYFPPAVLLEKAANIMALSVVLSAVSGLLSLFFFSDLVWQDEVFDQIWPVATVVYLVSGAMLLPKMLSKQTRERAQMMGQSLPRQMFGLVVGNLVLTCGLMLGGASIWHYLDAKPAQVDIVFADKARDYYSKNCKGSVRLEHFSGSICLENKAYWQVIEAGTQAKATGQLSPIGFAIEAIELK</sequence>
<dbReference type="RefSeq" id="WP_065545197.1">
    <property type="nucleotide sequence ID" value="NZ_CP016414.1"/>
</dbReference>
<reference evidence="2 3" key="1">
    <citation type="submission" date="2016-07" db="EMBL/GenBank/DDBJ databases">
        <title>Genome sequencing of Vibrio scophthalmi strain VS-05, an isolated from Paralichthys olivaceus.</title>
        <authorList>
            <person name="Han H.-J."/>
        </authorList>
    </citation>
    <scope>NUCLEOTIDE SEQUENCE [LARGE SCALE GENOMIC DNA]</scope>
    <source>
        <strain evidence="2 3">VS-05</strain>
    </source>
</reference>
<organism evidence="2 3">
    <name type="scientific">Vibrio scophthalmi</name>
    <dbReference type="NCBI Taxonomy" id="45658"/>
    <lineage>
        <taxon>Bacteria</taxon>
        <taxon>Pseudomonadati</taxon>
        <taxon>Pseudomonadota</taxon>
        <taxon>Gammaproteobacteria</taxon>
        <taxon>Vibrionales</taxon>
        <taxon>Vibrionaceae</taxon>
        <taxon>Vibrio</taxon>
    </lineage>
</organism>
<dbReference type="EMBL" id="CP016414">
    <property type="protein sequence ID" value="ANU36134.1"/>
    <property type="molecule type" value="Genomic_DNA"/>
</dbReference>
<feature type="transmembrane region" description="Helical" evidence="1">
    <location>
        <begin position="168"/>
        <end position="188"/>
    </location>
</feature>
<dbReference type="GeneID" id="96871005"/>
<keyword evidence="1" id="KW-0812">Transmembrane</keyword>
<dbReference type="STRING" id="45658.VSVS12_01961"/>
<evidence type="ECO:0000313" key="2">
    <source>
        <dbReference type="EMBL" id="ANU36134.1"/>
    </source>
</evidence>
<keyword evidence="3" id="KW-1185">Reference proteome</keyword>
<gene>
    <name evidence="2" type="ORF">VSVS05_01007</name>
</gene>
<protein>
    <submittedName>
        <fullName evidence="2">Uncharacterized protein</fullName>
    </submittedName>
</protein>
<keyword evidence="1" id="KW-1133">Transmembrane helix</keyword>
<evidence type="ECO:0000256" key="1">
    <source>
        <dbReference type="SAM" id="Phobius"/>
    </source>
</evidence>
<dbReference type="Proteomes" id="UP000092528">
    <property type="component" value="Chromosome 1"/>
</dbReference>
<keyword evidence="1" id="KW-0472">Membrane</keyword>
<evidence type="ECO:0000313" key="3">
    <source>
        <dbReference type="Proteomes" id="UP000092528"/>
    </source>
</evidence>
<name>A0A1C7F9V8_9VIBR</name>
<proteinExistence type="predicted"/>
<feature type="transmembrane region" description="Helical" evidence="1">
    <location>
        <begin position="208"/>
        <end position="232"/>
    </location>
</feature>